<reference evidence="2" key="1">
    <citation type="submission" date="2020-02" db="EMBL/GenBank/DDBJ databases">
        <authorList>
            <person name="Meier V. D."/>
        </authorList>
    </citation>
    <scope>NUCLEOTIDE SEQUENCE</scope>
    <source>
        <strain evidence="2">AVDCRST_MAG04</strain>
    </source>
</reference>
<organism evidence="2">
    <name type="scientific">uncultured Acetobacteraceae bacterium</name>
    <dbReference type="NCBI Taxonomy" id="169975"/>
    <lineage>
        <taxon>Bacteria</taxon>
        <taxon>Pseudomonadati</taxon>
        <taxon>Pseudomonadota</taxon>
        <taxon>Alphaproteobacteria</taxon>
        <taxon>Acetobacterales</taxon>
        <taxon>Acetobacteraceae</taxon>
        <taxon>environmental samples</taxon>
    </lineage>
</organism>
<name>A0A6J4JA06_9PROT</name>
<dbReference type="EMBL" id="CADCTL010000225">
    <property type="protein sequence ID" value="CAA9271903.1"/>
    <property type="molecule type" value="Genomic_DNA"/>
</dbReference>
<evidence type="ECO:0000256" key="1">
    <source>
        <dbReference type="SAM" id="MobiDB-lite"/>
    </source>
</evidence>
<accession>A0A6J4JA06</accession>
<feature type="non-terminal residue" evidence="2">
    <location>
        <position position="46"/>
    </location>
</feature>
<gene>
    <name evidence="2" type="ORF">AVDCRST_MAG04-3135</name>
</gene>
<feature type="compositionally biased region" description="Basic and acidic residues" evidence="1">
    <location>
        <begin position="1"/>
        <end position="17"/>
    </location>
</feature>
<feature type="compositionally biased region" description="Basic and acidic residues" evidence="1">
    <location>
        <begin position="27"/>
        <end position="46"/>
    </location>
</feature>
<feature type="non-terminal residue" evidence="2">
    <location>
        <position position="1"/>
    </location>
</feature>
<evidence type="ECO:0000313" key="2">
    <source>
        <dbReference type="EMBL" id="CAA9271903.1"/>
    </source>
</evidence>
<feature type="region of interest" description="Disordered" evidence="1">
    <location>
        <begin position="1"/>
        <end position="46"/>
    </location>
</feature>
<sequence length="46" mass="5019">GRRRGEGGQERSVHHPGGDAGSARHPHGWETKFVVEDGELRGSTRL</sequence>
<protein>
    <submittedName>
        <fullName evidence="2">Uncharacterized protein</fullName>
    </submittedName>
</protein>
<dbReference type="AlphaFoldDB" id="A0A6J4JA06"/>
<proteinExistence type="predicted"/>